<protein>
    <submittedName>
        <fullName evidence="1">Uncharacterized protein</fullName>
    </submittedName>
</protein>
<evidence type="ECO:0000313" key="2">
    <source>
        <dbReference type="Proteomes" id="UP001163324"/>
    </source>
</evidence>
<accession>A0ACC0V7W5</accession>
<evidence type="ECO:0000313" key="1">
    <source>
        <dbReference type="EMBL" id="KAI9902561.1"/>
    </source>
</evidence>
<sequence length="893" mass="96201">MASVASRSHSLFTSSLQIPTTPLPPPVHSIDDIQGYIDQGASRGGLCRNTAVTAPLYNKFPGSGASEIMGDYTMSGPGPLHAAPPQVSPSKLSPLMLGQGQHQHQHHQHHQHNRSPSLLSGSDGMAGSVLDGTTGAGGASSYEDVFEAGGGAESQFAATPIDDDFLTPQRYLFPPHHGDAFNSAHGMRAAADQRYWSDDDRDHPQHQQRPQQQQHMGQFMPFAMSESPTADPPPHPQAPLFDTARMFHSGPGTAGWSSSIRGEASSAHLQIPVDHHVAPLSSGNSSGSEASGAEMHGGGGSGSGSNNKTASMSTRRVACGKVVKKKSSENAATPAAAAGGNFVIMTPTSINAQSGKPNPFDCFDAMGNGVGGGVGGGINGGINGGRASRGRKGPLASTAKKNALQVRRQGACFCCHVRKVKCDMERPCRSCTRLMAQVPRVVCWQFQDFLGILLPEFLRGHLRKEEVARFVEQQVGEQPMTAGMTAAAAAGGRTTMTTGSQVQGGDFRVELYSGPWFGAKLAVQARIFRAKTAGALRHWHANAAGGRVDLRSCDSVPIGMDLAGGPQRDDLRRRVRVYVQDIVHEPAFAEQVTDTLKSTRLPTKTLRIVQRYANRTNSPIVNKALSVYAMHYVLTRHLCLTRDSVVSLGPMGLVARDAAWVTSRVLSRQVKSTVDDLLAREVQQLFDLFSRSLKPKARREWAPCLAAFLVLCLFMEGVEAAAETYVVSRNEIRMRAAAATSSSTSASSSASLSSPSSCAVTPEAGPELGRSVALEACREVENMPFRQFAYQFHHIYMTHTRDPNSRAFNPLFDGGFAAAGELDGPALELVHGLKELFYGPDWLDMQFLADDEMILNRDEHPFPLDPAYMYNGRLLARFLLSFTDERYIFGAHE</sequence>
<dbReference type="Proteomes" id="UP001163324">
    <property type="component" value="Chromosome 2"/>
</dbReference>
<gene>
    <name evidence="1" type="ORF">N3K66_001913</name>
</gene>
<name>A0ACC0V7W5_9HYPO</name>
<proteinExistence type="predicted"/>
<dbReference type="EMBL" id="CM047941">
    <property type="protein sequence ID" value="KAI9902561.1"/>
    <property type="molecule type" value="Genomic_DNA"/>
</dbReference>
<reference evidence="1" key="1">
    <citation type="submission" date="2022-10" db="EMBL/GenBank/DDBJ databases">
        <title>Complete Genome of Trichothecium roseum strain YXFP-22015, a Plant Pathogen Isolated from Citrus.</title>
        <authorList>
            <person name="Wang Y."/>
            <person name="Zhu L."/>
        </authorList>
    </citation>
    <scope>NUCLEOTIDE SEQUENCE</scope>
    <source>
        <strain evidence="1">YXFP-22015</strain>
    </source>
</reference>
<comment type="caution">
    <text evidence="1">The sequence shown here is derived from an EMBL/GenBank/DDBJ whole genome shotgun (WGS) entry which is preliminary data.</text>
</comment>
<keyword evidence="2" id="KW-1185">Reference proteome</keyword>
<organism evidence="1 2">
    <name type="scientific">Trichothecium roseum</name>
    <dbReference type="NCBI Taxonomy" id="47278"/>
    <lineage>
        <taxon>Eukaryota</taxon>
        <taxon>Fungi</taxon>
        <taxon>Dikarya</taxon>
        <taxon>Ascomycota</taxon>
        <taxon>Pezizomycotina</taxon>
        <taxon>Sordariomycetes</taxon>
        <taxon>Hypocreomycetidae</taxon>
        <taxon>Hypocreales</taxon>
        <taxon>Hypocreales incertae sedis</taxon>
        <taxon>Trichothecium</taxon>
    </lineage>
</organism>